<organism evidence="2 3">
    <name type="scientific">Prosthecodimorpha hirschii</name>
    <dbReference type="NCBI Taxonomy" id="665126"/>
    <lineage>
        <taxon>Bacteria</taxon>
        <taxon>Pseudomonadati</taxon>
        <taxon>Pseudomonadota</taxon>
        <taxon>Alphaproteobacteria</taxon>
        <taxon>Hyphomicrobiales</taxon>
        <taxon>Ancalomicrobiaceae</taxon>
        <taxon>Prosthecodimorpha</taxon>
    </lineage>
</organism>
<dbReference type="AlphaFoldDB" id="A0A0P6VUY7"/>
<reference evidence="2 3" key="1">
    <citation type="submission" date="2015-09" db="EMBL/GenBank/DDBJ databases">
        <authorList>
            <person name="Jackson K.R."/>
            <person name="Lunt B.L."/>
            <person name="Fisher J.N.B."/>
            <person name="Gardner A.V."/>
            <person name="Bailey M.E."/>
            <person name="Deus L.M."/>
            <person name="Earl A.S."/>
            <person name="Gibby P.D."/>
            <person name="Hartmann K.A."/>
            <person name="Liu J.E."/>
            <person name="Manci A.M."/>
            <person name="Nielsen D.A."/>
            <person name="Solomon M.B."/>
            <person name="Breakwell D.P."/>
            <person name="Burnett S.H."/>
            <person name="Grose J.H."/>
        </authorList>
    </citation>
    <scope>NUCLEOTIDE SEQUENCE [LARGE SCALE GENOMIC DNA]</scope>
    <source>
        <strain evidence="2 3">16</strain>
    </source>
</reference>
<dbReference type="InterPro" id="IPR051396">
    <property type="entry name" value="Bact_Antivir_Def_Nuclease"/>
</dbReference>
<dbReference type="InterPro" id="IPR003959">
    <property type="entry name" value="ATPase_AAA_core"/>
</dbReference>
<dbReference type="STRING" id="665126.ABB55_23200"/>
<evidence type="ECO:0000313" key="3">
    <source>
        <dbReference type="Proteomes" id="UP000048984"/>
    </source>
</evidence>
<dbReference type="PANTHER" id="PTHR43581:SF3">
    <property type="entry name" value="AAA+ ATPASE DOMAIN-CONTAINING PROTEIN"/>
    <property type="match status" value="1"/>
</dbReference>
<accession>A0A0P6VUY7</accession>
<dbReference type="InterPro" id="IPR027417">
    <property type="entry name" value="P-loop_NTPase"/>
</dbReference>
<sequence>MAAFVGRNESGKTTLLKALHKFNPGIEDPYRPQREFPRERFMRDFRKPGDWAVCAVEFELSPTFRVELSQRLNVSPPTLVICTRYYDGAMKCSYQASISDQPIPTTELAMALDTFAKAARRLVTPSFDREMQTQQLRTELSAWAVAKKDILVPIRDLKSEPGIAILNQLRAEANLKMNPLAGDIVSQLINAIDDILGKASSRPVQSQLEAAIIAELPVFIYFENYGILESAIYLPRFLEDFAKHPNEPRTRTIHALFKHVGLNPQEISELGGGEAALARNRGDRVTDEMIRRDQERKELRSLKLNSASLSITDGFADWFGQRRYRIRYDADGDYFRIWVSDDKRPGVEIELESRSKGFQWFFSFYLVFLFESDEGHKNAVLLLDEPGLNLHPTAQQKLISFFDRLSENNTLLYSTHSPFLIDPKNLHRVSPVFEDETGHSRVVSDGWPADRETTFALQAAAGYNVMQALFRSPKNVLVEDIGHHIYLQILAVLCRAAGFDAIPEDVQVTACGGTRLMAPIAALFATAETQTLVLLDDGEGARRRTPLNPSALLQHAGSGVLTVSEAIGATHVDIEDVFGEGVIVPMVAELLGQDFVLEDADRRQGALVDQIVASATRQQILLPDGWRADVARRVAYVWQTRWPEEIPPEVLERAQILFRAINARLGIDLFNLVL</sequence>
<proteinExistence type="predicted"/>
<evidence type="ECO:0000259" key="1">
    <source>
        <dbReference type="Pfam" id="PF13304"/>
    </source>
</evidence>
<dbReference type="Pfam" id="PF13304">
    <property type="entry name" value="AAA_21"/>
    <property type="match status" value="1"/>
</dbReference>
<protein>
    <recommendedName>
        <fullName evidence="1">ATPase AAA-type core domain-containing protein</fullName>
    </recommendedName>
</protein>
<evidence type="ECO:0000313" key="2">
    <source>
        <dbReference type="EMBL" id="KPL54774.1"/>
    </source>
</evidence>
<dbReference type="Gene3D" id="3.40.50.300">
    <property type="entry name" value="P-loop containing nucleotide triphosphate hydrolases"/>
    <property type="match status" value="1"/>
</dbReference>
<dbReference type="GO" id="GO:0016887">
    <property type="term" value="F:ATP hydrolysis activity"/>
    <property type="evidence" value="ECO:0007669"/>
    <property type="project" value="InterPro"/>
</dbReference>
<dbReference type="Proteomes" id="UP000048984">
    <property type="component" value="Unassembled WGS sequence"/>
</dbReference>
<dbReference type="EMBL" id="LJYW01000001">
    <property type="protein sequence ID" value="KPL54774.1"/>
    <property type="molecule type" value="Genomic_DNA"/>
</dbReference>
<reference evidence="2 3" key="2">
    <citation type="submission" date="2015-10" db="EMBL/GenBank/DDBJ databases">
        <title>Draft Genome Sequence of Prosthecomicrobium hirschii ATCC 27832.</title>
        <authorList>
            <person name="Daniel J."/>
            <person name="Givan S.A."/>
            <person name="Brun Y.V."/>
            <person name="Brown P.J."/>
        </authorList>
    </citation>
    <scope>NUCLEOTIDE SEQUENCE [LARGE SCALE GENOMIC DNA]</scope>
    <source>
        <strain evidence="2 3">16</strain>
    </source>
</reference>
<dbReference type="GO" id="GO:0005524">
    <property type="term" value="F:ATP binding"/>
    <property type="evidence" value="ECO:0007669"/>
    <property type="project" value="InterPro"/>
</dbReference>
<dbReference type="PANTHER" id="PTHR43581">
    <property type="entry name" value="ATP/GTP PHOSPHATASE"/>
    <property type="match status" value="1"/>
</dbReference>
<gene>
    <name evidence="2" type="ORF">ABB55_23200</name>
</gene>
<dbReference type="RefSeq" id="WP_054360940.1">
    <property type="nucleotide sequence ID" value="NZ_LJYW01000001.1"/>
</dbReference>
<dbReference type="SUPFAM" id="SSF52540">
    <property type="entry name" value="P-loop containing nucleoside triphosphate hydrolases"/>
    <property type="match status" value="1"/>
</dbReference>
<keyword evidence="3" id="KW-1185">Reference proteome</keyword>
<dbReference type="CDD" id="cd00267">
    <property type="entry name" value="ABC_ATPase"/>
    <property type="match status" value="1"/>
</dbReference>
<name>A0A0P6VUY7_9HYPH</name>
<comment type="caution">
    <text evidence="2">The sequence shown here is derived from an EMBL/GenBank/DDBJ whole genome shotgun (WGS) entry which is preliminary data.</text>
</comment>
<feature type="domain" description="ATPase AAA-type core" evidence="1">
    <location>
        <begin position="295"/>
        <end position="422"/>
    </location>
</feature>